<reference evidence="1" key="1">
    <citation type="journal article" date="2009" name="PLoS Genet.">
        <title>Sequencing, mapping, and analysis of 27,455 maize full-length cDNAs.</title>
        <authorList>
            <person name="Soderlund C."/>
            <person name="Descour A."/>
            <person name="Kudrna D."/>
            <person name="Bomhoff M."/>
            <person name="Boyd L."/>
            <person name="Currie J."/>
            <person name="Angelova A."/>
            <person name="Collura K."/>
            <person name="Wissotski M."/>
            <person name="Ashley E."/>
            <person name="Morrow D."/>
            <person name="Fernandes J."/>
            <person name="Walbot V."/>
            <person name="Yu Y."/>
        </authorList>
    </citation>
    <scope>NUCLEOTIDE SEQUENCE</scope>
    <source>
        <strain evidence="1">B73</strain>
    </source>
</reference>
<dbReference type="EMBL" id="BT068920">
    <property type="protein sequence ID" value="ACN35817.1"/>
    <property type="molecule type" value="mRNA"/>
</dbReference>
<name>C0PKV1_MAIZE</name>
<reference evidence="1" key="2">
    <citation type="submission" date="2012-06" db="EMBL/GenBank/DDBJ databases">
        <authorList>
            <person name="Yu Y."/>
            <person name="Currie J."/>
            <person name="Lomeli R."/>
            <person name="Angelova A."/>
            <person name="Collura K."/>
            <person name="Wissotski M."/>
            <person name="Campos D."/>
            <person name="Kudrna D."/>
            <person name="Golser W."/>
            <person name="Ashely E."/>
            <person name="Descour A."/>
            <person name="Fernandes J."/>
            <person name="Soderlund C."/>
            <person name="Walbot V."/>
        </authorList>
    </citation>
    <scope>NUCLEOTIDE SEQUENCE</scope>
    <source>
        <strain evidence="1">B73</strain>
    </source>
</reference>
<protein>
    <submittedName>
        <fullName evidence="1">Uncharacterized protein</fullName>
    </submittedName>
</protein>
<sequence length="207" mass="22694">MILMCTQKGHGKVQLVCLIFHFNSFIDNGDRSSLGHHDLDELLVVDLAVAVNIGLTDHLVDLLVSQLLAEVGHDMAELSSRDETILVLVEDAKGLLKLLLGVGVLHLPCHQVQELWEVNGPIAISINLVDHVLQLCFSGVLAKGAHHSSKLLGSDAAVAILIEEAEGLLELRDLLVRELVRHGRWLRRGHAMGKKGKRWMLVLASLC</sequence>
<accession>C0PKV1</accession>
<evidence type="ECO:0000313" key="1">
    <source>
        <dbReference type="EMBL" id="ACN35817.1"/>
    </source>
</evidence>
<dbReference type="AlphaFoldDB" id="C0PKV1"/>
<proteinExistence type="evidence at transcript level"/>
<organism evidence="1">
    <name type="scientific">Zea mays</name>
    <name type="common">Maize</name>
    <dbReference type="NCBI Taxonomy" id="4577"/>
    <lineage>
        <taxon>Eukaryota</taxon>
        <taxon>Viridiplantae</taxon>
        <taxon>Streptophyta</taxon>
        <taxon>Embryophyta</taxon>
        <taxon>Tracheophyta</taxon>
        <taxon>Spermatophyta</taxon>
        <taxon>Magnoliopsida</taxon>
        <taxon>Liliopsida</taxon>
        <taxon>Poales</taxon>
        <taxon>Poaceae</taxon>
        <taxon>PACMAD clade</taxon>
        <taxon>Panicoideae</taxon>
        <taxon>Andropogonodae</taxon>
        <taxon>Andropogoneae</taxon>
        <taxon>Tripsacinae</taxon>
        <taxon>Zea</taxon>
    </lineage>
</organism>